<evidence type="ECO:0000256" key="1">
    <source>
        <dbReference type="SAM" id="MobiDB-lite"/>
    </source>
</evidence>
<proteinExistence type="predicted"/>
<reference evidence="2 3" key="1">
    <citation type="journal article" date="2021" name="bioRxiv">
        <title>Chromosome-scale and haplotype-resolved genome assembly of a tetraploid potato cultivar.</title>
        <authorList>
            <person name="Sun H."/>
            <person name="Jiao W.-B."/>
            <person name="Krause K."/>
            <person name="Campoy J.A."/>
            <person name="Goel M."/>
            <person name="Folz-Donahue K."/>
            <person name="Kukat C."/>
            <person name="Huettel B."/>
            <person name="Schneeberger K."/>
        </authorList>
    </citation>
    <scope>NUCLEOTIDE SEQUENCE [LARGE SCALE GENOMIC DNA]</scope>
    <source>
        <strain evidence="2">SolTubOtavaFocal</strain>
        <tissue evidence="2">Leaves</tissue>
    </source>
</reference>
<evidence type="ECO:0000313" key="2">
    <source>
        <dbReference type="EMBL" id="KAH0769752.1"/>
    </source>
</evidence>
<feature type="region of interest" description="Disordered" evidence="1">
    <location>
        <begin position="199"/>
        <end position="229"/>
    </location>
</feature>
<organism evidence="2 3">
    <name type="scientific">Solanum tuberosum</name>
    <name type="common">Potato</name>
    <dbReference type="NCBI Taxonomy" id="4113"/>
    <lineage>
        <taxon>Eukaryota</taxon>
        <taxon>Viridiplantae</taxon>
        <taxon>Streptophyta</taxon>
        <taxon>Embryophyta</taxon>
        <taxon>Tracheophyta</taxon>
        <taxon>Spermatophyta</taxon>
        <taxon>Magnoliopsida</taxon>
        <taxon>eudicotyledons</taxon>
        <taxon>Gunneridae</taxon>
        <taxon>Pentapetalae</taxon>
        <taxon>asterids</taxon>
        <taxon>lamiids</taxon>
        <taxon>Solanales</taxon>
        <taxon>Solanaceae</taxon>
        <taxon>Solanoideae</taxon>
        <taxon>Solaneae</taxon>
        <taxon>Solanum</taxon>
    </lineage>
</organism>
<protein>
    <recommendedName>
        <fullName evidence="4">Retrotransposon gag protein</fullName>
    </recommendedName>
</protein>
<gene>
    <name evidence="2" type="ORF">KY290_013733</name>
</gene>
<evidence type="ECO:0000313" key="3">
    <source>
        <dbReference type="Proteomes" id="UP000826656"/>
    </source>
</evidence>
<name>A0ABQ7VMK0_SOLTU</name>
<dbReference type="Proteomes" id="UP000826656">
    <property type="component" value="Unassembled WGS sequence"/>
</dbReference>
<keyword evidence="3" id="KW-1185">Reference proteome</keyword>
<dbReference type="EMBL" id="JAIVGD010000011">
    <property type="protein sequence ID" value="KAH0769752.1"/>
    <property type="molecule type" value="Genomic_DNA"/>
</dbReference>
<evidence type="ECO:0008006" key="4">
    <source>
        <dbReference type="Google" id="ProtNLM"/>
    </source>
</evidence>
<comment type="caution">
    <text evidence="2">The sequence shown here is derived from an EMBL/GenBank/DDBJ whole genome shotgun (WGS) entry which is preliminary data.</text>
</comment>
<feature type="region of interest" description="Disordered" evidence="1">
    <location>
        <begin position="45"/>
        <end position="80"/>
    </location>
</feature>
<accession>A0ABQ7VMK0</accession>
<sequence>MGDQIQHQLAQLVNLFQEERVAYIARHEAINARLDALTKDLANSKVDSKSIDHTSQNRGWKGKRGVAEGSKSDAGGSSFIPRPEIEERRLKELCFNCDEPFTRGHQCKKLFWIDSIDDEEEFVGKEGNTNFRTLALKDKRDLKEESNVSLLSYPIVTAVFYPQLVSLLQEERAANITRQEAINARSDALIKDLANSKVDSKSTDHTSQNRGWKGKRGVAEGSKSDAGGSSFIHRSQKLGELVKLCQIGSMADYQEKFEQLISRADLPTTMSLSRIYERKEQSVYSQSLDACKSKTTYFLPQQHAWFEKKLTRPEIEEMGLKGLCFNCDEPFTRGHQCKKLFWIDSIDDEEEFAGKEGNINFRT</sequence>